<accession>A0A0F9B9P4</accession>
<feature type="domain" description="Helicase C-terminal" evidence="2">
    <location>
        <begin position="151"/>
        <end position="299"/>
    </location>
</feature>
<reference evidence="3" key="1">
    <citation type="journal article" date="2015" name="Nature">
        <title>Complex archaea that bridge the gap between prokaryotes and eukaryotes.</title>
        <authorList>
            <person name="Spang A."/>
            <person name="Saw J.H."/>
            <person name="Jorgensen S.L."/>
            <person name="Zaremba-Niedzwiedzka K."/>
            <person name="Martijn J."/>
            <person name="Lind A.E."/>
            <person name="van Eijk R."/>
            <person name="Schleper C."/>
            <person name="Guy L."/>
            <person name="Ettema T.J."/>
        </authorList>
    </citation>
    <scope>NUCLEOTIDE SEQUENCE</scope>
</reference>
<dbReference type="PANTHER" id="PTHR45766">
    <property type="entry name" value="DNA ANNEALING HELICASE AND ENDONUCLEASE ZRANB3 FAMILY MEMBER"/>
    <property type="match status" value="1"/>
</dbReference>
<proteinExistence type="predicted"/>
<dbReference type="Pfam" id="PF00271">
    <property type="entry name" value="Helicase_C"/>
    <property type="match status" value="1"/>
</dbReference>
<dbReference type="InterPro" id="IPR038718">
    <property type="entry name" value="SNF2-like_sf"/>
</dbReference>
<organism evidence="3">
    <name type="scientific">marine sediment metagenome</name>
    <dbReference type="NCBI Taxonomy" id="412755"/>
    <lineage>
        <taxon>unclassified sequences</taxon>
        <taxon>metagenomes</taxon>
        <taxon>ecological metagenomes</taxon>
    </lineage>
</organism>
<dbReference type="PROSITE" id="PS51194">
    <property type="entry name" value="HELICASE_CTER"/>
    <property type="match status" value="1"/>
</dbReference>
<feature type="non-terminal residue" evidence="3">
    <location>
        <position position="1"/>
    </location>
</feature>
<dbReference type="GO" id="GO:0016787">
    <property type="term" value="F:hydrolase activity"/>
    <property type="evidence" value="ECO:0007669"/>
    <property type="project" value="UniProtKB-KW"/>
</dbReference>
<dbReference type="PANTHER" id="PTHR45766:SF6">
    <property type="entry name" value="SWI_SNF-RELATED MATRIX-ASSOCIATED ACTIN-DEPENDENT REGULATOR OF CHROMATIN SUBFAMILY A-LIKE PROTEIN 1"/>
    <property type="match status" value="1"/>
</dbReference>
<protein>
    <recommendedName>
        <fullName evidence="2">Helicase C-terminal domain-containing protein</fullName>
    </recommendedName>
</protein>
<gene>
    <name evidence="3" type="ORF">LCGC14_2753670</name>
</gene>
<evidence type="ECO:0000313" key="3">
    <source>
        <dbReference type="EMBL" id="KKK87394.1"/>
    </source>
</evidence>
<evidence type="ECO:0000256" key="1">
    <source>
        <dbReference type="ARBA" id="ARBA00022801"/>
    </source>
</evidence>
<evidence type="ECO:0000259" key="2">
    <source>
        <dbReference type="PROSITE" id="PS51194"/>
    </source>
</evidence>
<keyword evidence="1" id="KW-0378">Hydrolase</keyword>
<dbReference type="InterPro" id="IPR001650">
    <property type="entry name" value="Helicase_C-like"/>
</dbReference>
<name>A0A0F9B9P4_9ZZZZ</name>
<comment type="caution">
    <text evidence="3">The sequence shown here is derived from an EMBL/GenBank/DDBJ whole genome shotgun (WGS) entry which is preliminary data.</text>
</comment>
<dbReference type="GO" id="GO:0031297">
    <property type="term" value="P:replication fork processing"/>
    <property type="evidence" value="ECO:0007669"/>
    <property type="project" value="TreeGrafter"/>
</dbReference>
<dbReference type="GO" id="GO:0006281">
    <property type="term" value="P:DNA repair"/>
    <property type="evidence" value="ECO:0007669"/>
    <property type="project" value="TreeGrafter"/>
</dbReference>
<dbReference type="Gene3D" id="3.40.50.10810">
    <property type="entry name" value="Tandem AAA-ATPase domain"/>
    <property type="match status" value="1"/>
</dbReference>
<dbReference type="AlphaFoldDB" id="A0A0F9B9P4"/>
<sequence length="313" mass="35831">ATVVLTGTPMRNGIQNLWGYLHAINPHLYSSYWKFVNTFCYIEKTGWGQNILGAKSEESTKNLQKILKHTMLRRTKAQLEGEVPPKVRQTLRIKMGAQIQAIHDEFWEEMMILLDSGELVIAPTILTKILRMRQLLVCPKLLSESMGYGVGIETIVASIEDQPDHHAAIFTSFRKAIPYLKEYVEDKLKTKDTFVIHGGMKPKDVFDIVREYKSKRGIIFSTIKFAEGQNFETCSYGYILGPEWTFDENEQAEDRLNRMTSKDTAFISYIKHIGSVEELVYSVVNGKYSNVNEILKDRSVLKLETEGKMNGTF</sequence>
<dbReference type="SMART" id="SM00490">
    <property type="entry name" value="HELICc"/>
    <property type="match status" value="1"/>
</dbReference>
<dbReference type="InterPro" id="IPR027417">
    <property type="entry name" value="P-loop_NTPase"/>
</dbReference>
<dbReference type="EMBL" id="LAZR01050421">
    <property type="protein sequence ID" value="KKK87394.1"/>
    <property type="molecule type" value="Genomic_DNA"/>
</dbReference>
<dbReference type="Gene3D" id="3.40.50.300">
    <property type="entry name" value="P-loop containing nucleotide triphosphate hydrolases"/>
    <property type="match status" value="1"/>
</dbReference>
<dbReference type="GO" id="GO:0005524">
    <property type="term" value="F:ATP binding"/>
    <property type="evidence" value="ECO:0007669"/>
    <property type="project" value="InterPro"/>
</dbReference>
<dbReference type="SUPFAM" id="SSF52540">
    <property type="entry name" value="P-loop containing nucleoside triphosphate hydrolases"/>
    <property type="match status" value="2"/>
</dbReference>
<dbReference type="InterPro" id="IPR000330">
    <property type="entry name" value="SNF2_N"/>
</dbReference>
<dbReference type="Pfam" id="PF00176">
    <property type="entry name" value="SNF2-rel_dom"/>
    <property type="match status" value="1"/>
</dbReference>